<organism evidence="2 3">
    <name type="scientific">Sphingomonas chungangi</name>
    <dbReference type="NCBI Taxonomy" id="2683589"/>
    <lineage>
        <taxon>Bacteria</taxon>
        <taxon>Pseudomonadati</taxon>
        <taxon>Pseudomonadota</taxon>
        <taxon>Alphaproteobacteria</taxon>
        <taxon>Sphingomonadales</taxon>
        <taxon>Sphingomonadaceae</taxon>
        <taxon>Sphingomonas</taxon>
    </lineage>
</organism>
<keyword evidence="1" id="KW-0812">Transmembrane</keyword>
<keyword evidence="3" id="KW-1185">Reference proteome</keyword>
<protein>
    <recommendedName>
        <fullName evidence="4">Glycerophosphoryl diester phosphodiesterase membrane domain-containing protein</fullName>
    </recommendedName>
</protein>
<evidence type="ECO:0000313" key="3">
    <source>
        <dbReference type="Proteomes" id="UP000570166"/>
    </source>
</evidence>
<comment type="caution">
    <text evidence="2">The sequence shown here is derived from an EMBL/GenBank/DDBJ whole genome shotgun (WGS) entry which is preliminary data.</text>
</comment>
<proteinExistence type="predicted"/>
<dbReference type="EMBL" id="JACEIB010000002">
    <property type="protein sequence ID" value="MBA2933179.1"/>
    <property type="molecule type" value="Genomic_DNA"/>
</dbReference>
<feature type="transmembrane region" description="Helical" evidence="1">
    <location>
        <begin position="66"/>
        <end position="91"/>
    </location>
</feature>
<dbReference type="Proteomes" id="UP000570166">
    <property type="component" value="Unassembled WGS sequence"/>
</dbReference>
<feature type="transmembrane region" description="Helical" evidence="1">
    <location>
        <begin position="20"/>
        <end position="46"/>
    </location>
</feature>
<feature type="transmembrane region" description="Helical" evidence="1">
    <location>
        <begin position="204"/>
        <end position="232"/>
    </location>
</feature>
<evidence type="ECO:0000313" key="2">
    <source>
        <dbReference type="EMBL" id="MBA2933179.1"/>
    </source>
</evidence>
<feature type="transmembrane region" description="Helical" evidence="1">
    <location>
        <begin position="141"/>
        <end position="162"/>
    </location>
</feature>
<name>A0A838L432_9SPHN</name>
<keyword evidence="1" id="KW-1133">Transmembrane helix</keyword>
<accession>A0A838L432</accession>
<feature type="transmembrane region" description="Helical" evidence="1">
    <location>
        <begin position="111"/>
        <end position="135"/>
    </location>
</feature>
<evidence type="ECO:0008006" key="4">
    <source>
        <dbReference type="Google" id="ProtNLM"/>
    </source>
</evidence>
<keyword evidence="1" id="KW-0472">Membrane</keyword>
<feature type="transmembrane region" description="Helical" evidence="1">
    <location>
        <begin position="174"/>
        <end position="192"/>
    </location>
</feature>
<evidence type="ECO:0000256" key="1">
    <source>
        <dbReference type="SAM" id="Phobius"/>
    </source>
</evidence>
<dbReference type="AlphaFoldDB" id="A0A838L432"/>
<dbReference type="RefSeq" id="WP_160366330.1">
    <property type="nucleotide sequence ID" value="NZ_JACEIB010000002.1"/>
</dbReference>
<sequence length="251" mass="26987">MSLIEPLDIGRVIGGSFEAFVALGWPMLLLAALIVGLSHTAWVHLYEAVLRPRVGIGAISPLQTAGYTYAATFLLRVVEVIFKIPAIALLVARYQGQPVSLRSAMAGLPSLFLPVVTLSLLQFIGAVLGVILFIVPGILIYLSWAAAGPVLIVERVGILAAIRRSRDLTTGSRGRILLAVLLYTAIVLGVWTPELMVRHFIPGAYWPITIYAVAFQIFAALLATGFAAALYVELRRIREGQSAPGLAEVFA</sequence>
<reference evidence="2 3" key="1">
    <citation type="submission" date="2020-07" db="EMBL/GenBank/DDBJ databases">
        <authorList>
            <person name="Sun Q."/>
        </authorList>
    </citation>
    <scope>NUCLEOTIDE SEQUENCE [LARGE SCALE GENOMIC DNA]</scope>
    <source>
        <strain evidence="2 3">CGMCC 1.13654</strain>
    </source>
</reference>
<gene>
    <name evidence="2" type="ORF">HZF05_03620</name>
</gene>